<accession>A0A0E9QZP8</accession>
<proteinExistence type="predicted"/>
<reference evidence="1" key="1">
    <citation type="submission" date="2014-11" db="EMBL/GenBank/DDBJ databases">
        <authorList>
            <person name="Amaro Gonzalez C."/>
        </authorList>
    </citation>
    <scope>NUCLEOTIDE SEQUENCE</scope>
</reference>
<dbReference type="AlphaFoldDB" id="A0A0E9QZP8"/>
<organism evidence="1">
    <name type="scientific">Anguilla anguilla</name>
    <name type="common">European freshwater eel</name>
    <name type="synonym">Muraena anguilla</name>
    <dbReference type="NCBI Taxonomy" id="7936"/>
    <lineage>
        <taxon>Eukaryota</taxon>
        <taxon>Metazoa</taxon>
        <taxon>Chordata</taxon>
        <taxon>Craniata</taxon>
        <taxon>Vertebrata</taxon>
        <taxon>Euteleostomi</taxon>
        <taxon>Actinopterygii</taxon>
        <taxon>Neopterygii</taxon>
        <taxon>Teleostei</taxon>
        <taxon>Anguilliformes</taxon>
        <taxon>Anguillidae</taxon>
        <taxon>Anguilla</taxon>
    </lineage>
</organism>
<evidence type="ECO:0000313" key="1">
    <source>
        <dbReference type="EMBL" id="JAH21967.1"/>
    </source>
</evidence>
<name>A0A0E9QZP8_ANGAN</name>
<reference evidence="1" key="2">
    <citation type="journal article" date="2015" name="Fish Shellfish Immunol.">
        <title>Early steps in the European eel (Anguilla anguilla)-Vibrio vulnificus interaction in the gills: Role of the RtxA13 toxin.</title>
        <authorList>
            <person name="Callol A."/>
            <person name="Pajuelo D."/>
            <person name="Ebbesson L."/>
            <person name="Teles M."/>
            <person name="MacKenzie S."/>
            <person name="Amaro C."/>
        </authorList>
    </citation>
    <scope>NUCLEOTIDE SEQUENCE</scope>
</reference>
<sequence length="33" mass="3610">MKCDFFCCPGLELTGGTRLIALAITNIINWPTP</sequence>
<dbReference type="EMBL" id="GBXM01086610">
    <property type="protein sequence ID" value="JAH21967.1"/>
    <property type="molecule type" value="Transcribed_RNA"/>
</dbReference>
<protein>
    <submittedName>
        <fullName evidence="1">Uncharacterized protein</fullName>
    </submittedName>
</protein>